<evidence type="ECO:0000313" key="2">
    <source>
        <dbReference type="Proteomes" id="UP000292385"/>
    </source>
</evidence>
<organism evidence="1 2">
    <name type="scientific">Kribbella speibonae</name>
    <dbReference type="NCBI Taxonomy" id="1572660"/>
    <lineage>
        <taxon>Bacteria</taxon>
        <taxon>Bacillati</taxon>
        <taxon>Actinomycetota</taxon>
        <taxon>Actinomycetes</taxon>
        <taxon>Propionibacteriales</taxon>
        <taxon>Kribbellaceae</taxon>
        <taxon>Kribbella</taxon>
    </lineage>
</organism>
<dbReference type="InterPro" id="IPR046196">
    <property type="entry name" value="DUF6228"/>
</dbReference>
<evidence type="ECO:0000313" key="1">
    <source>
        <dbReference type="EMBL" id="TCC27860.1"/>
    </source>
</evidence>
<sequence length="145" mass="17176">MQFITIGKPPEYLRLSAVRRRPDNLPEHLPREKRRYLDAELRIHDLTATARIDLMHEYAGLVQFFDQVVAHWPEWNNSFMVWGRSSALQFEVDRGPRPSGGPDHFRVTVKLHNSRRHTYWRVETLLILSPEELEAIARDLHRLTD</sequence>
<protein>
    <submittedName>
        <fullName evidence="1">Uncharacterized protein</fullName>
    </submittedName>
</protein>
<accession>A0ABY2AEZ7</accession>
<comment type="caution">
    <text evidence="1">The sequence shown here is derived from an EMBL/GenBank/DDBJ whole genome shotgun (WGS) entry which is preliminary data.</text>
</comment>
<reference evidence="1 2" key="1">
    <citation type="submission" date="2019-02" db="EMBL/GenBank/DDBJ databases">
        <title>Kribbella capetownensis sp. nov. and Kribbella speibonae sp. nov., isolated from soil.</title>
        <authorList>
            <person name="Curtis S.M."/>
            <person name="Norton I."/>
            <person name="Everest G.J."/>
            <person name="Meyers P.R."/>
        </authorList>
    </citation>
    <scope>NUCLEOTIDE SEQUENCE [LARGE SCALE GENOMIC DNA]</scope>
    <source>
        <strain evidence="1 2">SK5</strain>
    </source>
</reference>
<dbReference type="Proteomes" id="UP000292385">
    <property type="component" value="Unassembled WGS sequence"/>
</dbReference>
<keyword evidence="2" id="KW-1185">Reference proteome</keyword>
<name>A0ABY2AEZ7_9ACTN</name>
<dbReference type="RefSeq" id="WP_131460535.1">
    <property type="nucleotide sequence ID" value="NZ_SJJY01000001.1"/>
</dbReference>
<dbReference type="Pfam" id="PF19739">
    <property type="entry name" value="DUF6228"/>
    <property type="match status" value="1"/>
</dbReference>
<gene>
    <name evidence="1" type="ORF">E0H58_07970</name>
</gene>
<dbReference type="EMBL" id="SJJY01000001">
    <property type="protein sequence ID" value="TCC27860.1"/>
    <property type="molecule type" value="Genomic_DNA"/>
</dbReference>
<proteinExistence type="predicted"/>